<dbReference type="InterPro" id="IPR050570">
    <property type="entry name" value="Cell_wall_metabolism_enzyme"/>
</dbReference>
<feature type="domain" description="G5" evidence="3">
    <location>
        <begin position="189"/>
        <end position="269"/>
    </location>
</feature>
<protein>
    <submittedName>
        <fullName evidence="4">Putative Peptidase, M23/M37 family</fullName>
    </submittedName>
</protein>
<dbReference type="Proteomes" id="UP000190476">
    <property type="component" value="Chromosome I"/>
</dbReference>
<keyword evidence="2" id="KW-0472">Membrane</keyword>
<evidence type="ECO:0000313" key="5">
    <source>
        <dbReference type="Proteomes" id="UP000190476"/>
    </source>
</evidence>
<dbReference type="PANTHER" id="PTHR21666:SF270">
    <property type="entry name" value="MUREIN HYDROLASE ACTIVATOR ENVC"/>
    <property type="match status" value="1"/>
</dbReference>
<dbReference type="AlphaFoldDB" id="A0A1U6JSE6"/>
<dbReference type="Pfam" id="PF01551">
    <property type="entry name" value="Peptidase_M23"/>
    <property type="match status" value="1"/>
</dbReference>
<evidence type="ECO:0000256" key="2">
    <source>
        <dbReference type="SAM" id="Phobius"/>
    </source>
</evidence>
<name>A0A1U6JSE6_9CLOT</name>
<dbReference type="Gene3D" id="2.70.70.10">
    <property type="entry name" value="Glucose Permease (Domain IIA)"/>
    <property type="match status" value="1"/>
</dbReference>
<dbReference type="InterPro" id="IPR011098">
    <property type="entry name" value="G5_dom"/>
</dbReference>
<keyword evidence="1" id="KW-0732">Signal</keyword>
<evidence type="ECO:0000259" key="3">
    <source>
        <dbReference type="PROSITE" id="PS51109"/>
    </source>
</evidence>
<keyword evidence="2" id="KW-0812">Transmembrane</keyword>
<sequence length="398" mass="44081">MYTKKDTVGVTIKIILLIIPIVIMLLANDNYILEAYLNDSVIGYVNSKEETKQVYNELLQEVNIDSNIVNNNNEPIKYNKVNEEVVLSNKNEIKKNMLGALTGKTSAYRLNLDGEKIGYIASNDMVNNILKLAADKQIDNLNIDKGDIVSADISCNINLQEEVTDLSSLDTEEELAEEIYNISKEGENLVAINIKTKETVQESIKPQTITASDENLYIGESRIEEGQDGIKNVLKEITYKNVGEEESKVLKEDIVKEPINTIIYKGSKNPYYEGVAFLNKPTGSDVITSGYGERWNSFHKGIDIAGNMGDEVKASIEGTIIYAEYNNGGYGNLIKVEHEGGMTTYYAHLSKIYVKPGDKVKAGDLIGAIGSTGFSTGPHLHFELRVNGEPVNPYGYIL</sequence>
<dbReference type="SMART" id="SM01208">
    <property type="entry name" value="G5"/>
    <property type="match status" value="1"/>
</dbReference>
<dbReference type="Gene3D" id="2.20.230.10">
    <property type="entry name" value="Resuscitation-promoting factor rpfb"/>
    <property type="match status" value="1"/>
</dbReference>
<dbReference type="GeneID" id="78828609"/>
<gene>
    <name evidence="4" type="ORF">CCH01_26920</name>
</gene>
<dbReference type="SUPFAM" id="SSF51261">
    <property type="entry name" value="Duplicated hybrid motif"/>
    <property type="match status" value="1"/>
</dbReference>
<dbReference type="CDD" id="cd12797">
    <property type="entry name" value="M23_peptidase"/>
    <property type="match status" value="1"/>
</dbReference>
<evidence type="ECO:0000313" key="4">
    <source>
        <dbReference type="EMBL" id="SLK23017.1"/>
    </source>
</evidence>
<evidence type="ECO:0000256" key="1">
    <source>
        <dbReference type="ARBA" id="ARBA00022729"/>
    </source>
</evidence>
<reference evidence="5" key="1">
    <citation type="submission" date="2017-03" db="EMBL/GenBank/DDBJ databases">
        <authorList>
            <person name="Falquet L."/>
            <person name="Falquet L."/>
        </authorList>
    </citation>
    <scope>NUCLEOTIDE SEQUENCE [LARGE SCALE GENOMIC DNA]</scope>
</reference>
<dbReference type="InterPro" id="IPR011055">
    <property type="entry name" value="Dup_hybrid_motif"/>
</dbReference>
<keyword evidence="5" id="KW-1185">Reference proteome</keyword>
<dbReference type="InterPro" id="IPR016047">
    <property type="entry name" value="M23ase_b-sheet_dom"/>
</dbReference>
<dbReference type="EMBL" id="LT799839">
    <property type="protein sequence ID" value="SLK23017.1"/>
    <property type="molecule type" value="Genomic_DNA"/>
</dbReference>
<organism evidence="4 5">
    <name type="scientific">Clostridium chauvoei JF4335</name>
    <dbReference type="NCBI Taxonomy" id="1351755"/>
    <lineage>
        <taxon>Bacteria</taxon>
        <taxon>Bacillati</taxon>
        <taxon>Bacillota</taxon>
        <taxon>Clostridia</taxon>
        <taxon>Eubacteriales</taxon>
        <taxon>Clostridiaceae</taxon>
        <taxon>Clostridium</taxon>
    </lineage>
</organism>
<accession>A0A1U6JSE6</accession>
<dbReference type="STRING" id="1351755.CCH01_26920"/>
<dbReference type="Pfam" id="PF07501">
    <property type="entry name" value="G5"/>
    <property type="match status" value="1"/>
</dbReference>
<keyword evidence="2" id="KW-1133">Transmembrane helix</keyword>
<dbReference type="PROSITE" id="PS51109">
    <property type="entry name" value="G5"/>
    <property type="match status" value="1"/>
</dbReference>
<dbReference type="RefSeq" id="WP_161493116.1">
    <property type="nucleotide sequence ID" value="NZ_CBML010000008.1"/>
</dbReference>
<feature type="transmembrane region" description="Helical" evidence="2">
    <location>
        <begin position="7"/>
        <end position="27"/>
    </location>
</feature>
<dbReference type="PANTHER" id="PTHR21666">
    <property type="entry name" value="PEPTIDASE-RELATED"/>
    <property type="match status" value="1"/>
</dbReference>
<proteinExistence type="predicted"/>
<dbReference type="GO" id="GO:0004222">
    <property type="term" value="F:metalloendopeptidase activity"/>
    <property type="evidence" value="ECO:0007669"/>
    <property type="project" value="TreeGrafter"/>
</dbReference>